<gene>
    <name evidence="9" type="ORF">TOPH_04750</name>
</gene>
<keyword evidence="5" id="KW-0443">Lipid metabolism</keyword>
<keyword evidence="2 8" id="KW-0812">Transmembrane</keyword>
<keyword evidence="10" id="KW-1185">Reference proteome</keyword>
<feature type="compositionally biased region" description="Acidic residues" evidence="7">
    <location>
        <begin position="331"/>
        <end position="342"/>
    </location>
</feature>
<feature type="region of interest" description="Disordered" evidence="7">
    <location>
        <begin position="267"/>
        <end position="376"/>
    </location>
</feature>
<dbReference type="Proteomes" id="UP000036947">
    <property type="component" value="Unassembled WGS sequence"/>
</dbReference>
<dbReference type="Pfam" id="PF06775">
    <property type="entry name" value="Seipin"/>
    <property type="match status" value="1"/>
</dbReference>
<evidence type="ECO:0000256" key="2">
    <source>
        <dbReference type="ARBA" id="ARBA00022692"/>
    </source>
</evidence>
<feature type="transmembrane region" description="Helical" evidence="8">
    <location>
        <begin position="237"/>
        <end position="260"/>
    </location>
</feature>
<dbReference type="PANTHER" id="PTHR21212:SF0">
    <property type="entry name" value="SEIPIN"/>
    <property type="match status" value="1"/>
</dbReference>
<evidence type="ECO:0000256" key="4">
    <source>
        <dbReference type="ARBA" id="ARBA00022989"/>
    </source>
</evidence>
<comment type="caution">
    <text evidence="9">The sequence shown here is derived from an EMBL/GenBank/DDBJ whole genome shotgun (WGS) entry which is preliminary data.</text>
</comment>
<feature type="compositionally biased region" description="Basic residues" evidence="7">
    <location>
        <begin position="366"/>
        <end position="376"/>
    </location>
</feature>
<evidence type="ECO:0000256" key="8">
    <source>
        <dbReference type="SAM" id="Phobius"/>
    </source>
</evidence>
<dbReference type="OrthoDB" id="3990054at2759"/>
<dbReference type="GO" id="GO:0005789">
    <property type="term" value="C:endoplasmic reticulum membrane"/>
    <property type="evidence" value="ECO:0007669"/>
    <property type="project" value="UniProtKB-SubCell"/>
</dbReference>
<dbReference type="STRING" id="1163406.A0A0L0N9F1"/>
<evidence type="ECO:0000256" key="1">
    <source>
        <dbReference type="ARBA" id="ARBA00004477"/>
    </source>
</evidence>
<proteinExistence type="predicted"/>
<dbReference type="CDD" id="cd23995">
    <property type="entry name" value="Seipin_BSCL2_like"/>
    <property type="match status" value="1"/>
</dbReference>
<organism evidence="9 10">
    <name type="scientific">Tolypocladium ophioglossoides (strain CBS 100239)</name>
    <name type="common">Snaketongue truffleclub</name>
    <name type="synonym">Elaphocordyceps ophioglossoides</name>
    <dbReference type="NCBI Taxonomy" id="1163406"/>
    <lineage>
        <taxon>Eukaryota</taxon>
        <taxon>Fungi</taxon>
        <taxon>Dikarya</taxon>
        <taxon>Ascomycota</taxon>
        <taxon>Pezizomycotina</taxon>
        <taxon>Sordariomycetes</taxon>
        <taxon>Hypocreomycetidae</taxon>
        <taxon>Hypocreales</taxon>
        <taxon>Ophiocordycipitaceae</taxon>
        <taxon>Tolypocladium</taxon>
    </lineage>
</organism>
<sequence length="376" mass="41647">MDTLEETVRVVTSKPVQRAVVNTALLVSSAVTLFCLAAIATGLFFQNFVPDQFVTTPVHLQYGSGPNPYGVASLAKPPMIKTQQEYDISVALLMPRSPPNVERGNFMVTLYLLGSEATEKLAADALVFANSHAHFGSQKVLFNSRRPVLVPYVDPIVSVAKRLLFLLYHMFVPSSQTCRMTVALAEGLAFSKGSVLPASAYVEVEAGQDIQIYNVDLTLTAQLRGLRWLMFHYRLPTYLAFTFLFWVCEVLFMGLAWAVWGAVTGPKETGKGRRRAPGEEDDEGELGKISDHPHTFPTYGKQPPLKHEPEVKEEDEERSRLISDIPVGGAEADDEDEYDEYDEGGRTRIYDSGLGTSYSEEGSASVRRRASRNVIE</sequence>
<protein>
    <submittedName>
        <fullName evidence="9">Seipin</fullName>
    </submittedName>
</protein>
<dbReference type="AlphaFoldDB" id="A0A0L0N9F1"/>
<keyword evidence="4 8" id="KW-1133">Transmembrane helix</keyword>
<name>A0A0L0N9F1_TOLOC</name>
<reference evidence="9 10" key="1">
    <citation type="journal article" date="2015" name="BMC Genomics">
        <title>The genome of the truffle-parasite Tolypocladium ophioglossoides and the evolution of antifungal peptaibiotics.</title>
        <authorList>
            <person name="Quandt C.A."/>
            <person name="Bushley K.E."/>
            <person name="Spatafora J.W."/>
        </authorList>
    </citation>
    <scope>NUCLEOTIDE SEQUENCE [LARGE SCALE GENOMIC DNA]</scope>
    <source>
        <strain evidence="9 10">CBS 100239</strain>
    </source>
</reference>
<evidence type="ECO:0000256" key="6">
    <source>
        <dbReference type="ARBA" id="ARBA00023136"/>
    </source>
</evidence>
<dbReference type="GO" id="GO:0140042">
    <property type="term" value="P:lipid droplet formation"/>
    <property type="evidence" value="ECO:0007669"/>
    <property type="project" value="UniProtKB-ARBA"/>
</dbReference>
<evidence type="ECO:0000256" key="7">
    <source>
        <dbReference type="SAM" id="MobiDB-lite"/>
    </source>
</evidence>
<keyword evidence="3" id="KW-0256">Endoplasmic reticulum</keyword>
<dbReference type="GO" id="GO:0006629">
    <property type="term" value="P:lipid metabolic process"/>
    <property type="evidence" value="ECO:0007669"/>
    <property type="project" value="UniProtKB-KW"/>
</dbReference>
<feature type="transmembrane region" description="Helical" evidence="8">
    <location>
        <begin position="20"/>
        <end position="45"/>
    </location>
</feature>
<feature type="compositionally biased region" description="Basic and acidic residues" evidence="7">
    <location>
        <begin position="285"/>
        <end position="294"/>
    </location>
</feature>
<accession>A0A0L0N9F1</accession>
<evidence type="ECO:0000313" key="10">
    <source>
        <dbReference type="Proteomes" id="UP000036947"/>
    </source>
</evidence>
<dbReference type="EMBL" id="LFRF01000012">
    <property type="protein sequence ID" value="KND90681.1"/>
    <property type="molecule type" value="Genomic_DNA"/>
</dbReference>
<evidence type="ECO:0000313" key="9">
    <source>
        <dbReference type="EMBL" id="KND90681.1"/>
    </source>
</evidence>
<dbReference type="InterPro" id="IPR009617">
    <property type="entry name" value="Seipin"/>
</dbReference>
<dbReference type="PANTHER" id="PTHR21212">
    <property type="entry name" value="BERNARDINELLI-SEIP CONGENITAL LIPODYSTROPHY 2 HOMOLOG BSCL2 PROTEIN"/>
    <property type="match status" value="1"/>
</dbReference>
<comment type="subcellular location">
    <subcellularLocation>
        <location evidence="1">Endoplasmic reticulum membrane</location>
        <topology evidence="1">Multi-pass membrane protein</topology>
    </subcellularLocation>
</comment>
<keyword evidence="6 8" id="KW-0472">Membrane</keyword>
<evidence type="ECO:0000256" key="5">
    <source>
        <dbReference type="ARBA" id="ARBA00023098"/>
    </source>
</evidence>
<evidence type="ECO:0000256" key="3">
    <source>
        <dbReference type="ARBA" id="ARBA00022824"/>
    </source>
</evidence>